<dbReference type="PROSITE" id="PS50109">
    <property type="entry name" value="HIS_KIN"/>
    <property type="match status" value="1"/>
</dbReference>
<dbReference type="CDD" id="cd06225">
    <property type="entry name" value="HAMP"/>
    <property type="match status" value="1"/>
</dbReference>
<keyword evidence="15" id="KW-0902">Two-component regulatory system</keyword>
<name>A0A418VQ82_9PROT</name>
<dbReference type="CDD" id="cd00075">
    <property type="entry name" value="HATPase"/>
    <property type="match status" value="1"/>
</dbReference>
<feature type="domain" description="Histidine kinase" evidence="22">
    <location>
        <begin position="209"/>
        <end position="422"/>
    </location>
</feature>
<dbReference type="CDD" id="cd00082">
    <property type="entry name" value="HisKA"/>
    <property type="match status" value="1"/>
</dbReference>
<dbReference type="Gene3D" id="3.30.565.10">
    <property type="entry name" value="Histidine kinase-like ATPase, C-terminal domain"/>
    <property type="match status" value="1"/>
</dbReference>
<dbReference type="SMART" id="SM00387">
    <property type="entry name" value="HATPase_c"/>
    <property type="match status" value="1"/>
</dbReference>
<evidence type="ECO:0000256" key="5">
    <source>
        <dbReference type="ARBA" id="ARBA00012438"/>
    </source>
</evidence>
<keyword evidence="12" id="KW-0067">ATP-binding</keyword>
<evidence type="ECO:0000256" key="3">
    <source>
        <dbReference type="ARBA" id="ARBA00001946"/>
    </source>
</evidence>
<dbReference type="EMBL" id="QYUL01000004">
    <property type="protein sequence ID" value="RJF78423.1"/>
    <property type="molecule type" value="Genomic_DNA"/>
</dbReference>
<keyword evidence="10" id="KW-0418">Kinase</keyword>
<keyword evidence="21" id="KW-1133">Transmembrane helix</keyword>
<dbReference type="InterPro" id="IPR004358">
    <property type="entry name" value="Sig_transdc_His_kin-like_C"/>
</dbReference>
<accession>A0A418VQ82</accession>
<keyword evidence="16" id="KW-0346">Stress response</keyword>
<feature type="domain" description="HAMP" evidence="23">
    <location>
        <begin position="146"/>
        <end position="201"/>
    </location>
</feature>
<evidence type="ECO:0000313" key="24">
    <source>
        <dbReference type="EMBL" id="RJF78423.1"/>
    </source>
</evidence>
<comment type="cofactor">
    <cofactor evidence="2">
        <name>Mn(2+)</name>
        <dbReference type="ChEBI" id="CHEBI:29035"/>
    </cofactor>
</comment>
<dbReference type="AlphaFoldDB" id="A0A418VQ82"/>
<evidence type="ECO:0000259" key="23">
    <source>
        <dbReference type="PROSITE" id="PS50885"/>
    </source>
</evidence>
<evidence type="ECO:0000256" key="14">
    <source>
        <dbReference type="ARBA" id="ARBA00022912"/>
    </source>
</evidence>
<dbReference type="RefSeq" id="WP_119833561.1">
    <property type="nucleotide sequence ID" value="NZ_QYUL01000004.1"/>
</dbReference>
<dbReference type="PANTHER" id="PTHR44936:SF9">
    <property type="entry name" value="SENSOR PROTEIN CREC"/>
    <property type="match status" value="1"/>
</dbReference>
<evidence type="ECO:0000256" key="13">
    <source>
        <dbReference type="ARBA" id="ARBA00022842"/>
    </source>
</evidence>
<keyword evidence="11" id="KW-0378">Hydrolase</keyword>
<dbReference type="PRINTS" id="PR00344">
    <property type="entry name" value="BCTRLSENSOR"/>
</dbReference>
<evidence type="ECO:0000256" key="19">
    <source>
        <dbReference type="ARBA" id="ARBA00040454"/>
    </source>
</evidence>
<feature type="transmembrane region" description="Helical" evidence="21">
    <location>
        <begin position="125"/>
        <end position="148"/>
    </location>
</feature>
<reference evidence="24 25" key="1">
    <citation type="submission" date="2018-09" db="EMBL/GenBank/DDBJ databases">
        <authorList>
            <person name="Zhu H."/>
        </authorList>
    </citation>
    <scope>NUCLEOTIDE SEQUENCE [LARGE SCALE GENOMIC DNA]</scope>
    <source>
        <strain evidence="24 25">K2W22B-5</strain>
    </source>
</reference>
<dbReference type="SUPFAM" id="SSF158472">
    <property type="entry name" value="HAMP domain-like"/>
    <property type="match status" value="1"/>
</dbReference>
<gene>
    <name evidence="24" type="ORF">D3877_25385</name>
</gene>
<dbReference type="PANTHER" id="PTHR44936">
    <property type="entry name" value="SENSOR PROTEIN CREC"/>
    <property type="match status" value="1"/>
</dbReference>
<evidence type="ECO:0000256" key="7">
    <source>
        <dbReference type="ARBA" id="ARBA00022553"/>
    </source>
</evidence>
<evidence type="ECO:0000256" key="15">
    <source>
        <dbReference type="ARBA" id="ARBA00023012"/>
    </source>
</evidence>
<keyword evidence="13" id="KW-0460">Magnesium</keyword>
<evidence type="ECO:0000256" key="4">
    <source>
        <dbReference type="ARBA" id="ARBA00004651"/>
    </source>
</evidence>
<dbReference type="InterPro" id="IPR003661">
    <property type="entry name" value="HisK_dim/P_dom"/>
</dbReference>
<dbReference type="GO" id="GO:0005524">
    <property type="term" value="F:ATP binding"/>
    <property type="evidence" value="ECO:0007669"/>
    <property type="project" value="UniProtKB-KW"/>
</dbReference>
<evidence type="ECO:0000256" key="6">
    <source>
        <dbReference type="ARBA" id="ARBA00022475"/>
    </source>
</evidence>
<keyword evidence="21" id="KW-0812">Transmembrane</keyword>
<dbReference type="InterPro" id="IPR005467">
    <property type="entry name" value="His_kinase_dom"/>
</dbReference>
<evidence type="ECO:0000256" key="18">
    <source>
        <dbReference type="ARBA" id="ARBA00023211"/>
    </source>
</evidence>
<evidence type="ECO:0000256" key="9">
    <source>
        <dbReference type="ARBA" id="ARBA00022741"/>
    </source>
</evidence>
<dbReference type="GO" id="GO:0004721">
    <property type="term" value="F:phosphoprotein phosphatase activity"/>
    <property type="evidence" value="ECO:0007669"/>
    <property type="project" value="UniProtKB-KW"/>
</dbReference>
<sequence length="429" mass="46050">MGRLFWKLFLSVWLAMLLSFAAGVSYLTLSGQLSHQERMKAGILLKTAEGLLTTSGADAAVAFVAGQTADPSLPRIGLLGDRGQRLAGEESTGAGTRRTVVATDGRSYTLVSAATDADGSEPKGFLAVPIISGAVVSFLFSLGLAWYLSRPLRHLRWALHSVARGDFSTRVLPRMGTRRDEIVDLGRDFDSMADHLQRLVEARQRLLHDISHELRSPLTRLQAAIGLVRQNPAKAAVMLERIDREAERLDAMVGELLTLARLEVGAGVIVRERVDLIELLNAIVEDAAFEAEASGRSVTLLAEGRFVCTVAAELVCRAFENIIRNAVRFTGDGTAVAVTAVPSPDGAWLRVTVEDHGPGVPTDMLDRIFEPFLRLDNGQPGSGYGLGLAIARRAIESHGGGVRAVLADHGGLRVTIALPSQPEQSATAR</sequence>
<evidence type="ECO:0000256" key="21">
    <source>
        <dbReference type="SAM" id="Phobius"/>
    </source>
</evidence>
<dbReference type="OrthoDB" id="9815202at2"/>
<dbReference type="InterPro" id="IPR050980">
    <property type="entry name" value="2C_sensor_his_kinase"/>
</dbReference>
<keyword evidence="6" id="KW-1003">Cell membrane</keyword>
<dbReference type="Pfam" id="PF02518">
    <property type="entry name" value="HATPase_c"/>
    <property type="match status" value="1"/>
</dbReference>
<keyword evidence="9" id="KW-0547">Nucleotide-binding</keyword>
<dbReference type="InterPro" id="IPR036097">
    <property type="entry name" value="HisK_dim/P_sf"/>
</dbReference>
<dbReference type="Pfam" id="PF00512">
    <property type="entry name" value="HisKA"/>
    <property type="match status" value="1"/>
</dbReference>
<dbReference type="Gene3D" id="1.10.8.500">
    <property type="entry name" value="HAMP domain in histidine kinase"/>
    <property type="match status" value="1"/>
</dbReference>
<dbReference type="GO" id="GO:0005886">
    <property type="term" value="C:plasma membrane"/>
    <property type="evidence" value="ECO:0007669"/>
    <property type="project" value="UniProtKB-SubCell"/>
</dbReference>
<dbReference type="InterPro" id="IPR003594">
    <property type="entry name" value="HATPase_dom"/>
</dbReference>
<evidence type="ECO:0000256" key="12">
    <source>
        <dbReference type="ARBA" id="ARBA00022840"/>
    </source>
</evidence>
<keyword evidence="17" id="KW-0843">Virulence</keyword>
<organism evidence="24 25">
    <name type="scientific">Azospirillum cavernae</name>
    <dbReference type="NCBI Taxonomy" id="2320860"/>
    <lineage>
        <taxon>Bacteria</taxon>
        <taxon>Pseudomonadati</taxon>
        <taxon>Pseudomonadota</taxon>
        <taxon>Alphaproteobacteria</taxon>
        <taxon>Rhodospirillales</taxon>
        <taxon>Azospirillaceae</taxon>
        <taxon>Azospirillum</taxon>
    </lineage>
</organism>
<comment type="subcellular location">
    <subcellularLocation>
        <location evidence="4">Cell membrane</location>
        <topology evidence="4">Multi-pass membrane protein</topology>
    </subcellularLocation>
</comment>
<dbReference type="InterPro" id="IPR036890">
    <property type="entry name" value="HATPase_C_sf"/>
</dbReference>
<keyword evidence="21" id="KW-0472">Membrane</keyword>
<evidence type="ECO:0000256" key="2">
    <source>
        <dbReference type="ARBA" id="ARBA00001936"/>
    </source>
</evidence>
<dbReference type="Gene3D" id="1.10.287.130">
    <property type="match status" value="1"/>
</dbReference>
<dbReference type="InterPro" id="IPR003660">
    <property type="entry name" value="HAMP_dom"/>
</dbReference>
<evidence type="ECO:0000256" key="10">
    <source>
        <dbReference type="ARBA" id="ARBA00022777"/>
    </source>
</evidence>
<dbReference type="Pfam" id="PF00672">
    <property type="entry name" value="HAMP"/>
    <property type="match status" value="1"/>
</dbReference>
<dbReference type="GO" id="GO:0000155">
    <property type="term" value="F:phosphorelay sensor kinase activity"/>
    <property type="evidence" value="ECO:0007669"/>
    <property type="project" value="InterPro"/>
</dbReference>
<dbReference type="SMART" id="SM00304">
    <property type="entry name" value="HAMP"/>
    <property type="match status" value="1"/>
</dbReference>
<keyword evidence="18" id="KW-0464">Manganese</keyword>
<dbReference type="SUPFAM" id="SSF47384">
    <property type="entry name" value="Homodimeric domain of signal transducing histidine kinase"/>
    <property type="match status" value="1"/>
</dbReference>
<evidence type="ECO:0000256" key="17">
    <source>
        <dbReference type="ARBA" id="ARBA00023026"/>
    </source>
</evidence>
<evidence type="ECO:0000256" key="1">
    <source>
        <dbReference type="ARBA" id="ARBA00000085"/>
    </source>
</evidence>
<evidence type="ECO:0000256" key="11">
    <source>
        <dbReference type="ARBA" id="ARBA00022801"/>
    </source>
</evidence>
<evidence type="ECO:0000313" key="25">
    <source>
        <dbReference type="Proteomes" id="UP000283458"/>
    </source>
</evidence>
<dbReference type="SMART" id="SM00388">
    <property type="entry name" value="HisKA"/>
    <property type="match status" value="1"/>
</dbReference>
<evidence type="ECO:0000256" key="16">
    <source>
        <dbReference type="ARBA" id="ARBA00023016"/>
    </source>
</evidence>
<comment type="catalytic activity">
    <reaction evidence="1">
        <text>ATP + protein L-histidine = ADP + protein N-phospho-L-histidine.</text>
        <dbReference type="EC" id="2.7.13.3"/>
    </reaction>
</comment>
<keyword evidence="14" id="KW-0904">Protein phosphatase</keyword>
<comment type="cofactor">
    <cofactor evidence="3">
        <name>Mg(2+)</name>
        <dbReference type="ChEBI" id="CHEBI:18420"/>
    </cofactor>
</comment>
<dbReference type="Proteomes" id="UP000283458">
    <property type="component" value="Unassembled WGS sequence"/>
</dbReference>
<proteinExistence type="predicted"/>
<keyword evidence="25" id="KW-1185">Reference proteome</keyword>
<evidence type="ECO:0000259" key="22">
    <source>
        <dbReference type="PROSITE" id="PS50109"/>
    </source>
</evidence>
<evidence type="ECO:0000256" key="8">
    <source>
        <dbReference type="ARBA" id="ARBA00022679"/>
    </source>
</evidence>
<comment type="caution">
    <text evidence="24">The sequence shown here is derived from an EMBL/GenBank/DDBJ whole genome shotgun (WGS) entry which is preliminary data.</text>
</comment>
<keyword evidence="8" id="KW-0808">Transferase</keyword>
<protein>
    <recommendedName>
        <fullName evidence="19">Signal transduction histidine-protein kinase/phosphatase MprB</fullName>
        <ecNumber evidence="5">2.7.13.3</ecNumber>
    </recommendedName>
    <alternativeName>
        <fullName evidence="20">Mycobacterial persistence regulator B</fullName>
    </alternativeName>
</protein>
<evidence type="ECO:0000256" key="20">
    <source>
        <dbReference type="ARBA" id="ARBA00041776"/>
    </source>
</evidence>
<keyword evidence="7" id="KW-0597">Phosphoprotein</keyword>
<dbReference type="EC" id="2.7.13.3" evidence="5"/>
<dbReference type="SUPFAM" id="SSF55874">
    <property type="entry name" value="ATPase domain of HSP90 chaperone/DNA topoisomerase II/histidine kinase"/>
    <property type="match status" value="1"/>
</dbReference>
<dbReference type="PROSITE" id="PS50885">
    <property type="entry name" value="HAMP"/>
    <property type="match status" value="1"/>
</dbReference>